<evidence type="ECO:0000313" key="3">
    <source>
        <dbReference type="Proteomes" id="UP001519332"/>
    </source>
</evidence>
<gene>
    <name evidence="2" type="ORF">JOF56_010105</name>
</gene>
<comment type="caution">
    <text evidence="2">The sequence shown here is derived from an EMBL/GenBank/DDBJ whole genome shotgun (WGS) entry which is preliminary data.</text>
</comment>
<sequence>MSNLAITRVANACALLELNGHTILTDPWFTERWYLRRGEPLGLTVAELPALTAIVATSFAANHWDLRALREYPHKTSTPVYVSTSRMARQARTFGYRMAEVLPWNETRDLAPALSIEAVPAGKTMVWPNNAYVFTSGQTRIFFGGEIQDVALLESYRSRRAPVAVALLPVNGLRPLLGPPLVMGPKQAVAGTAALGAQVLVPIHEAHAKDPLSLIFRKHGSSEEARALATGFDVVCLPPGQRWEY</sequence>
<dbReference type="InterPro" id="IPR001279">
    <property type="entry name" value="Metallo-B-lactamas"/>
</dbReference>
<name>A0ABS4U0K6_9PSEU</name>
<dbReference type="PANTHER" id="PTHR43546">
    <property type="entry name" value="UPF0173 METAL-DEPENDENT HYDROLASE MJ1163-RELATED"/>
    <property type="match status" value="1"/>
</dbReference>
<dbReference type="InterPro" id="IPR036866">
    <property type="entry name" value="RibonucZ/Hydroxyglut_hydro"/>
</dbReference>
<evidence type="ECO:0000313" key="2">
    <source>
        <dbReference type="EMBL" id="MBP2329720.1"/>
    </source>
</evidence>
<evidence type="ECO:0000259" key="1">
    <source>
        <dbReference type="Pfam" id="PF12706"/>
    </source>
</evidence>
<feature type="domain" description="Metallo-beta-lactamase" evidence="1">
    <location>
        <begin position="21"/>
        <end position="204"/>
    </location>
</feature>
<dbReference type="Proteomes" id="UP001519332">
    <property type="component" value="Unassembled WGS sequence"/>
</dbReference>
<organism evidence="2 3">
    <name type="scientific">Kibdelosporangium banguiense</name>
    <dbReference type="NCBI Taxonomy" id="1365924"/>
    <lineage>
        <taxon>Bacteria</taxon>
        <taxon>Bacillati</taxon>
        <taxon>Actinomycetota</taxon>
        <taxon>Actinomycetes</taxon>
        <taxon>Pseudonocardiales</taxon>
        <taxon>Pseudonocardiaceae</taxon>
        <taxon>Kibdelosporangium</taxon>
    </lineage>
</organism>
<reference evidence="2 3" key="1">
    <citation type="submission" date="2021-03" db="EMBL/GenBank/DDBJ databases">
        <title>Sequencing the genomes of 1000 actinobacteria strains.</title>
        <authorList>
            <person name="Klenk H.-P."/>
        </authorList>
    </citation>
    <scope>NUCLEOTIDE SEQUENCE [LARGE SCALE GENOMIC DNA]</scope>
    <source>
        <strain evidence="2 3">DSM 46670</strain>
    </source>
</reference>
<dbReference type="SUPFAM" id="SSF56281">
    <property type="entry name" value="Metallo-hydrolase/oxidoreductase"/>
    <property type="match status" value="1"/>
</dbReference>
<dbReference type="EMBL" id="JAGINW010000001">
    <property type="protein sequence ID" value="MBP2329720.1"/>
    <property type="molecule type" value="Genomic_DNA"/>
</dbReference>
<dbReference type="InterPro" id="IPR050114">
    <property type="entry name" value="UPF0173_UPF0282_UlaG_hydrolase"/>
</dbReference>
<proteinExistence type="predicted"/>
<protein>
    <submittedName>
        <fullName evidence="2">L-ascorbate metabolism protein UlaG (Beta-lactamase superfamily)</fullName>
    </submittedName>
</protein>
<accession>A0ABS4U0K6</accession>
<keyword evidence="3" id="KW-1185">Reference proteome</keyword>
<dbReference type="Gene3D" id="3.60.15.10">
    <property type="entry name" value="Ribonuclease Z/Hydroxyacylglutathione hydrolase-like"/>
    <property type="match status" value="1"/>
</dbReference>
<dbReference type="Pfam" id="PF12706">
    <property type="entry name" value="Lactamase_B_2"/>
    <property type="match status" value="1"/>
</dbReference>
<dbReference type="RefSeq" id="WP_209646437.1">
    <property type="nucleotide sequence ID" value="NZ_JAGINW010000001.1"/>
</dbReference>